<evidence type="ECO:0000259" key="2">
    <source>
        <dbReference type="Pfam" id="PF05036"/>
    </source>
</evidence>
<dbReference type="Proteomes" id="UP000006804">
    <property type="component" value="Chromosome"/>
</dbReference>
<evidence type="ECO:0000313" key="3">
    <source>
        <dbReference type="EMBL" id="AEH50188.1"/>
    </source>
</evidence>
<dbReference type="HOGENOM" id="CLU_1189458_0_0_0"/>
<evidence type="ECO:0000313" key="4">
    <source>
        <dbReference type="Proteomes" id="UP000006804"/>
    </source>
</evidence>
<protein>
    <submittedName>
        <fullName evidence="3">Sporulation domain-containing protein</fullName>
    </submittedName>
</protein>
<reference evidence="3 4" key="1">
    <citation type="submission" date="2010-11" db="EMBL/GenBank/DDBJ databases">
        <title>The complete genome of Thermotoga thermarum DSM 5069.</title>
        <authorList>
            <consortium name="US DOE Joint Genome Institute (JGI-PGF)"/>
            <person name="Lucas S."/>
            <person name="Copeland A."/>
            <person name="Lapidus A."/>
            <person name="Bruce D."/>
            <person name="Goodwin L."/>
            <person name="Pitluck S."/>
            <person name="Kyrpides N."/>
            <person name="Mavromatis K."/>
            <person name="Ivanova N."/>
            <person name="Zeytun A."/>
            <person name="Brettin T."/>
            <person name="Detter J.C."/>
            <person name="Tapia R."/>
            <person name="Han C."/>
            <person name="Land M."/>
            <person name="Hauser L."/>
            <person name="Markowitz V."/>
            <person name="Cheng J.-F."/>
            <person name="Hugenholtz P."/>
            <person name="Woyke T."/>
            <person name="Wu D."/>
            <person name="Spring S."/>
            <person name="Schroeder M."/>
            <person name="Brambilla E."/>
            <person name="Klenk H.-P."/>
            <person name="Eisen J.A."/>
        </authorList>
    </citation>
    <scope>NUCLEOTIDE SEQUENCE [LARGE SCALE GENOMIC DNA]</scope>
    <source>
        <strain evidence="3 4">DSM 5069</strain>
    </source>
</reference>
<dbReference type="KEGG" id="tta:Theth_0082"/>
<dbReference type="GO" id="GO:0042834">
    <property type="term" value="F:peptidoglycan binding"/>
    <property type="evidence" value="ECO:0007669"/>
    <property type="project" value="InterPro"/>
</dbReference>
<keyword evidence="1" id="KW-0472">Membrane</keyword>
<keyword evidence="1" id="KW-1133">Transmembrane helix</keyword>
<dbReference type="OrthoDB" id="37268at2"/>
<feature type="transmembrane region" description="Helical" evidence="1">
    <location>
        <begin position="15"/>
        <end position="38"/>
    </location>
</feature>
<keyword evidence="1" id="KW-0812">Transmembrane</keyword>
<proteinExistence type="predicted"/>
<feature type="domain" description="SPOR" evidence="2">
    <location>
        <begin position="152"/>
        <end position="213"/>
    </location>
</feature>
<dbReference type="AlphaFoldDB" id="F7YU90"/>
<dbReference type="EMBL" id="CP002351">
    <property type="protein sequence ID" value="AEH50188.1"/>
    <property type="molecule type" value="Genomic_DNA"/>
</dbReference>
<keyword evidence="4" id="KW-1185">Reference proteome</keyword>
<accession>F7YU90</accession>
<evidence type="ECO:0000256" key="1">
    <source>
        <dbReference type="SAM" id="Phobius"/>
    </source>
</evidence>
<name>F7YU90_9THEM</name>
<gene>
    <name evidence="3" type="ORF">Theth_0082</name>
</gene>
<dbReference type="PATRIC" id="fig|688269.3.peg.83"/>
<dbReference type="RefSeq" id="WP_013931412.1">
    <property type="nucleotide sequence ID" value="NC_015707.1"/>
</dbReference>
<dbReference type="Pfam" id="PF05036">
    <property type="entry name" value="SPOR"/>
    <property type="match status" value="1"/>
</dbReference>
<dbReference type="InterPro" id="IPR007730">
    <property type="entry name" value="SPOR-like_dom"/>
</dbReference>
<organism evidence="3 4">
    <name type="scientific">Pseudothermotoga thermarum DSM 5069</name>
    <dbReference type="NCBI Taxonomy" id="688269"/>
    <lineage>
        <taxon>Bacteria</taxon>
        <taxon>Thermotogati</taxon>
        <taxon>Thermotogota</taxon>
        <taxon>Thermotogae</taxon>
        <taxon>Thermotogales</taxon>
        <taxon>Thermotogaceae</taxon>
        <taxon>Pseudothermotoga</taxon>
    </lineage>
</organism>
<sequence precursor="true">MARNQIKLTDIQARILAILIIVLSVGFVAFSLATFILVQTRRNVKVEVIELPPPRVETPSAELKTAEKIETVQAPVYKVEVFDYKKLLVESVEVVERGAVVSVYVVEPEDALKIIRGSNLPFLIHQYDDKTYTVCVLGDYKYSDLSPFRTLYGVLVFSTTNFEAALQRVIAFRSAGYSAYLMKFQREGRTWYSLVLGVFADLSSAETYNSKLNWNEVMKLAGSTRPGYVGRISP</sequence>
<dbReference type="eggNOG" id="ENOG50331P7">
    <property type="taxonomic scope" value="Bacteria"/>
</dbReference>
<dbReference type="STRING" id="688269.Theth_0082"/>